<dbReference type="Pfam" id="PF14602">
    <property type="entry name" value="Hexapep_2"/>
    <property type="match status" value="2"/>
</dbReference>
<dbReference type="InterPro" id="IPR018357">
    <property type="entry name" value="Hexapep_transf_CS"/>
</dbReference>
<keyword evidence="1" id="KW-0808">Transferase</keyword>
<dbReference type="InterPro" id="IPR011004">
    <property type="entry name" value="Trimer_LpxA-like_sf"/>
</dbReference>
<reference evidence="4" key="1">
    <citation type="journal article" date="2019" name="Int. J. Syst. Evol. Microbiol.">
        <title>The Global Catalogue of Microorganisms (GCM) 10K type strain sequencing project: providing services to taxonomists for standard genome sequencing and annotation.</title>
        <authorList>
            <consortium name="The Broad Institute Genomics Platform"/>
            <consortium name="The Broad Institute Genome Sequencing Center for Infectious Disease"/>
            <person name="Wu L."/>
            <person name="Ma J."/>
        </authorList>
    </citation>
    <scope>NUCLEOTIDE SEQUENCE [LARGE SCALE GENOMIC DNA]</scope>
    <source>
        <strain evidence="4">JCM 18324</strain>
    </source>
</reference>
<accession>A0ABP8ZLX9</accession>
<dbReference type="RefSeq" id="WP_345608025.1">
    <property type="nucleotide sequence ID" value="NZ_BAABJV010000001.1"/>
</dbReference>
<dbReference type="Gene3D" id="2.160.10.10">
    <property type="entry name" value="Hexapeptide repeat proteins"/>
    <property type="match status" value="2"/>
</dbReference>
<name>A0ABP8ZLX9_9ACTN</name>
<sequence length="407" mass="42133">MTTLDDLPALPPVDPWQLPRSCRTGPGVRIRAGRLTVGENVTIGAGTTLVGDDVALGDGTVIGPDCDLRAGTLTLGPGSELGPRVRVLAAERFAVGGAARIGPDAQVLCREFTAGRLLYFGDGARVGYGGTTTSTSRVRIGDRVTVGQHTILNANHEISLGDGVGTGSYLAVWTHGYHFGHGPLDGTEPAYAPVHVARDVWLGYHATLLPGAHVGEGTIVAAGSVVTAPLPAGILAGGVPARVKRELHLGPVADDRARDAVLGVLAGWRTELQWKGCTVDACEGSPGTGASSGTLEGSAGTLTVALADGAHRTRVVLLAPDAPWPADPPPGEALAVLSLGDRPDRRPRPGDPVALFELRSGRLSGHASPVVEDLRDRLRRHAMPCGDDRCFSSIEPAAFARLKEAAE</sequence>
<dbReference type="EMBL" id="BAABJV010000001">
    <property type="protein sequence ID" value="GAA4759522.1"/>
    <property type="molecule type" value="Genomic_DNA"/>
</dbReference>
<organism evidence="3 4">
    <name type="scientific">Streptomyces sanyensis</name>
    <dbReference type="NCBI Taxonomy" id="568869"/>
    <lineage>
        <taxon>Bacteria</taxon>
        <taxon>Bacillati</taxon>
        <taxon>Actinomycetota</taxon>
        <taxon>Actinomycetes</taxon>
        <taxon>Kitasatosporales</taxon>
        <taxon>Streptomycetaceae</taxon>
        <taxon>Streptomyces</taxon>
    </lineage>
</organism>
<evidence type="ECO:0000313" key="3">
    <source>
        <dbReference type="EMBL" id="GAA4759522.1"/>
    </source>
</evidence>
<evidence type="ECO:0000256" key="2">
    <source>
        <dbReference type="ARBA" id="ARBA00022737"/>
    </source>
</evidence>
<dbReference type="PROSITE" id="PS00101">
    <property type="entry name" value="HEXAPEP_TRANSFERASES"/>
    <property type="match status" value="1"/>
</dbReference>
<comment type="caution">
    <text evidence="3">The sequence shown here is derived from an EMBL/GenBank/DDBJ whole genome shotgun (WGS) entry which is preliminary data.</text>
</comment>
<dbReference type="CDD" id="cd04647">
    <property type="entry name" value="LbH_MAT_like"/>
    <property type="match status" value="1"/>
</dbReference>
<gene>
    <name evidence="3" type="ORF">GCM10023329_00390</name>
</gene>
<dbReference type="InterPro" id="IPR051159">
    <property type="entry name" value="Hexapeptide_acetyltransf"/>
</dbReference>
<dbReference type="PANTHER" id="PTHR23416">
    <property type="entry name" value="SIALIC ACID SYNTHASE-RELATED"/>
    <property type="match status" value="1"/>
</dbReference>
<dbReference type="InterPro" id="IPR001451">
    <property type="entry name" value="Hexapep"/>
</dbReference>
<evidence type="ECO:0000256" key="1">
    <source>
        <dbReference type="ARBA" id="ARBA00022679"/>
    </source>
</evidence>
<proteinExistence type="predicted"/>
<dbReference type="SUPFAM" id="SSF51161">
    <property type="entry name" value="Trimeric LpxA-like enzymes"/>
    <property type="match status" value="1"/>
</dbReference>
<keyword evidence="4" id="KW-1185">Reference proteome</keyword>
<protein>
    <recommendedName>
        <fullName evidence="5">Acetyltransferase</fullName>
    </recommendedName>
</protein>
<evidence type="ECO:0008006" key="5">
    <source>
        <dbReference type="Google" id="ProtNLM"/>
    </source>
</evidence>
<keyword evidence="2" id="KW-0677">Repeat</keyword>
<evidence type="ECO:0000313" key="4">
    <source>
        <dbReference type="Proteomes" id="UP001501147"/>
    </source>
</evidence>
<dbReference type="Proteomes" id="UP001501147">
    <property type="component" value="Unassembled WGS sequence"/>
</dbReference>